<gene>
    <name evidence="1" type="ORF">PV06_09146</name>
</gene>
<protein>
    <submittedName>
        <fullName evidence="1">Uncharacterized protein</fullName>
    </submittedName>
</protein>
<dbReference type="AlphaFoldDB" id="A0A0D2DA83"/>
<dbReference type="OrthoDB" id="2544694at2759"/>
<dbReference type="GeneID" id="27361220"/>
<dbReference type="RefSeq" id="XP_016259586.1">
    <property type="nucleotide sequence ID" value="XM_016410564.1"/>
</dbReference>
<dbReference type="Gene3D" id="2.40.160.20">
    <property type="match status" value="1"/>
</dbReference>
<dbReference type="HOGENOM" id="CLU_1555266_0_0_1"/>
<dbReference type="Proteomes" id="UP000053342">
    <property type="component" value="Unassembled WGS sequence"/>
</dbReference>
<dbReference type="VEuPathDB" id="FungiDB:PV06_09146"/>
<name>A0A0D2DA83_9EURO</name>
<evidence type="ECO:0000313" key="2">
    <source>
        <dbReference type="Proteomes" id="UP000053342"/>
    </source>
</evidence>
<organism evidence="1 2">
    <name type="scientific">Exophiala oligosperma</name>
    <dbReference type="NCBI Taxonomy" id="215243"/>
    <lineage>
        <taxon>Eukaryota</taxon>
        <taxon>Fungi</taxon>
        <taxon>Dikarya</taxon>
        <taxon>Ascomycota</taxon>
        <taxon>Pezizomycotina</taxon>
        <taxon>Eurotiomycetes</taxon>
        <taxon>Chaetothyriomycetidae</taxon>
        <taxon>Chaetothyriales</taxon>
        <taxon>Herpotrichiellaceae</taxon>
        <taxon>Exophiala</taxon>
    </lineage>
</organism>
<reference evidence="1 2" key="1">
    <citation type="submission" date="2015-01" db="EMBL/GenBank/DDBJ databases">
        <title>The Genome Sequence of Exophiala oligosperma CBS72588.</title>
        <authorList>
            <consortium name="The Broad Institute Genomics Platform"/>
            <person name="Cuomo C."/>
            <person name="de Hoog S."/>
            <person name="Gorbushina A."/>
            <person name="Stielow B."/>
            <person name="Teixiera M."/>
            <person name="Abouelleil A."/>
            <person name="Chapman S.B."/>
            <person name="Priest M."/>
            <person name="Young S.K."/>
            <person name="Wortman J."/>
            <person name="Nusbaum C."/>
            <person name="Birren B."/>
        </authorList>
    </citation>
    <scope>NUCLEOTIDE SEQUENCE [LARGE SCALE GENOMIC DNA]</scope>
    <source>
        <strain evidence="1 2">CBS 72588</strain>
    </source>
</reference>
<proteinExistence type="predicted"/>
<evidence type="ECO:0000313" key="1">
    <source>
        <dbReference type="EMBL" id="KIW39370.1"/>
    </source>
</evidence>
<dbReference type="STRING" id="215243.A0A0D2DA83"/>
<dbReference type="Pfam" id="PF11578">
    <property type="entry name" value="DUF3237"/>
    <property type="match status" value="1"/>
</dbReference>
<sequence length="172" mass="18895">MGSKENFGTGSHSVVRSFAPIISGVFSVTNPTGDEEIKAELVPPAWPVTTTTTTSTSTLSEGNVKTAHLDVRCRAETDTKEHVYIRYSGILTVDGTVAKAIRRESDSKSTRFENHSNWFTKVMIETSDQRLKWLETLFLVGQGRIQVDDDNDDNDAGGGSRTGAEYAIYKLC</sequence>
<keyword evidence="2" id="KW-1185">Reference proteome</keyword>
<dbReference type="EMBL" id="KN847340">
    <property type="protein sequence ID" value="KIW39370.1"/>
    <property type="molecule type" value="Genomic_DNA"/>
</dbReference>
<accession>A0A0D2DA83</accession>